<feature type="signal peptide" evidence="5">
    <location>
        <begin position="1"/>
        <end position="19"/>
    </location>
</feature>
<dbReference type="PANTHER" id="PTHR33129">
    <property type="entry name" value="PROTEIN KINASE DOMAIN-CONTAINING PROTEIN-RELATED"/>
    <property type="match status" value="1"/>
</dbReference>
<evidence type="ECO:0000259" key="6">
    <source>
        <dbReference type="Pfam" id="PF20147"/>
    </source>
</evidence>
<keyword evidence="5" id="KW-0732">Signal</keyword>
<sequence>MVQVALLCAIVGLPRSTFVVDIDTDRSVAHLKKDIKDENTVDVLCDARELRLFLAKKDGAWLRDDGDLDRLIQTQGILDGMEEMRASWRLRKPSLFGTGLFLEEDVVHVLVMLPPTMPGPQSEPTTVGNAHSASQLVLSMFDKVSRLLWEIFSRLPILQRDTITVGGLTIPFAPTMWKDSSLDKFWKVFRECYSDADLAAGAVIALPEETFILGNDLLGSHIYIRHCYPQLWNTCLDTFECTRHLVILGSPGIGETYFCYLILLYLARDGKTVVYETGQRKMRILFSGELVIQGSRSDFDKILDLCETFYIVDGMKPQDYKAETILVTSPRHEIWFEFHKFDCGRFYMPVWTEEEIFQCRELMYSDRPVNDVKECFRKWGGIARYVLRYAMDQDQQKLFDETIAKVDLKALIKSHGKLSGDDKLISHRILHYRVNDDFTEQGYTFASDYVLDIIYQQLYEHNRAKLVAFLDASRGFDLYAVIRGRVFERYVHSVLPQGGNFRVRRLTVGPKHITAGVNEGERKVKRAVVDEDTKTVHLPKLKNVVFERDEQVTSADLATYLRPKASNFESVDAMATPNILFQVTCARVHPCKRKGLCRVLDLLGKPAEPRLYFVVPPDIFDDFRYQAYQHNERKKQKDEDNIVEKLEQFVMEVSYAHEIPRIKEAEGEDPMKKKVKKVQDNVTREKCGLVSE</sequence>
<dbReference type="InterPro" id="IPR045379">
    <property type="entry name" value="Crinkler_N"/>
</dbReference>
<evidence type="ECO:0000313" key="8">
    <source>
        <dbReference type="Proteomes" id="UP001162060"/>
    </source>
</evidence>
<evidence type="ECO:0000256" key="4">
    <source>
        <dbReference type="SAM" id="MobiDB-lite"/>
    </source>
</evidence>
<accession>A0AAV1TNG2</accession>
<feature type="domain" description="Crinkler effector protein N-terminal" evidence="6">
    <location>
        <begin position="4"/>
        <end position="111"/>
    </location>
</feature>
<dbReference type="InterPro" id="IPR052980">
    <property type="entry name" value="Crinkler_effector"/>
</dbReference>
<gene>
    <name evidence="7" type="ORF">PM001_LOCUS8498</name>
</gene>
<organism evidence="7 8">
    <name type="scientific">Peronospora matthiolae</name>
    <dbReference type="NCBI Taxonomy" id="2874970"/>
    <lineage>
        <taxon>Eukaryota</taxon>
        <taxon>Sar</taxon>
        <taxon>Stramenopiles</taxon>
        <taxon>Oomycota</taxon>
        <taxon>Peronosporomycetes</taxon>
        <taxon>Peronosporales</taxon>
        <taxon>Peronosporaceae</taxon>
        <taxon>Peronospora</taxon>
    </lineage>
</organism>
<evidence type="ECO:0000256" key="2">
    <source>
        <dbReference type="ARBA" id="ARBA00004613"/>
    </source>
</evidence>
<evidence type="ECO:0000256" key="1">
    <source>
        <dbReference type="ARBA" id="ARBA00004340"/>
    </source>
</evidence>
<reference evidence="7" key="1">
    <citation type="submission" date="2024-01" db="EMBL/GenBank/DDBJ databases">
        <authorList>
            <person name="Webb A."/>
        </authorList>
    </citation>
    <scope>NUCLEOTIDE SEQUENCE</scope>
    <source>
        <strain evidence="7">Pm1</strain>
    </source>
</reference>
<feature type="region of interest" description="Disordered" evidence="4">
    <location>
        <begin position="666"/>
        <end position="692"/>
    </location>
</feature>
<dbReference type="Pfam" id="PF20147">
    <property type="entry name" value="Crinkler"/>
    <property type="match status" value="1"/>
</dbReference>
<dbReference type="PANTHER" id="PTHR33129:SF1">
    <property type="entry name" value="ATP-BINDING PROTEIN"/>
    <property type="match status" value="1"/>
</dbReference>
<comment type="caution">
    <text evidence="7">The sequence shown here is derived from an EMBL/GenBank/DDBJ whole genome shotgun (WGS) entry which is preliminary data.</text>
</comment>
<evidence type="ECO:0000256" key="5">
    <source>
        <dbReference type="SAM" id="SignalP"/>
    </source>
</evidence>
<proteinExistence type="predicted"/>
<dbReference type="GO" id="GO:0005576">
    <property type="term" value="C:extracellular region"/>
    <property type="evidence" value="ECO:0007669"/>
    <property type="project" value="UniProtKB-SubCell"/>
</dbReference>
<dbReference type="EMBL" id="CAKLBY020000068">
    <property type="protein sequence ID" value="CAK7923348.1"/>
    <property type="molecule type" value="Genomic_DNA"/>
</dbReference>
<evidence type="ECO:0000256" key="3">
    <source>
        <dbReference type="ARBA" id="ARBA00022525"/>
    </source>
</evidence>
<dbReference type="Proteomes" id="UP001162060">
    <property type="component" value="Unassembled WGS sequence"/>
</dbReference>
<protein>
    <recommendedName>
        <fullName evidence="6">Crinkler effector protein N-terminal domain-containing protein</fullName>
    </recommendedName>
</protein>
<feature type="chain" id="PRO_5043718473" description="Crinkler effector protein N-terminal domain-containing protein" evidence="5">
    <location>
        <begin position="20"/>
        <end position="692"/>
    </location>
</feature>
<evidence type="ECO:0000313" key="7">
    <source>
        <dbReference type="EMBL" id="CAK7923348.1"/>
    </source>
</evidence>
<keyword evidence="3" id="KW-0964">Secreted</keyword>
<comment type="subcellular location">
    <subcellularLocation>
        <location evidence="1">Host cell</location>
    </subcellularLocation>
    <subcellularLocation>
        <location evidence="2">Secreted</location>
    </subcellularLocation>
</comment>
<name>A0AAV1TNG2_9STRA</name>
<dbReference type="AlphaFoldDB" id="A0AAV1TNG2"/>
<dbReference type="GO" id="GO:0043657">
    <property type="term" value="C:host cell"/>
    <property type="evidence" value="ECO:0007669"/>
    <property type="project" value="UniProtKB-SubCell"/>
</dbReference>